<comment type="caution">
    <text evidence="2">The sequence shown here is derived from an EMBL/GenBank/DDBJ whole genome shotgun (WGS) entry which is preliminary data.</text>
</comment>
<gene>
    <name evidence="2" type="ORF">ACJRO7_022303</name>
</gene>
<accession>A0ABD3KP66</accession>
<evidence type="ECO:0000256" key="1">
    <source>
        <dbReference type="SAM" id="MobiDB-lite"/>
    </source>
</evidence>
<name>A0ABD3KP66_EUCGL</name>
<reference evidence="2 3" key="1">
    <citation type="submission" date="2024-11" db="EMBL/GenBank/DDBJ databases">
        <title>Chromosome-level genome assembly of Eucalyptus globulus Labill. provides insights into its genome evolution.</title>
        <authorList>
            <person name="Li X."/>
        </authorList>
    </citation>
    <scope>NUCLEOTIDE SEQUENCE [LARGE SCALE GENOMIC DNA]</scope>
    <source>
        <strain evidence="2">CL2024</strain>
        <tissue evidence="2">Fresh tender leaves</tissue>
    </source>
</reference>
<dbReference type="AlphaFoldDB" id="A0ABD3KP66"/>
<dbReference type="Proteomes" id="UP001634007">
    <property type="component" value="Unassembled WGS sequence"/>
</dbReference>
<feature type="region of interest" description="Disordered" evidence="1">
    <location>
        <begin position="120"/>
        <end position="164"/>
    </location>
</feature>
<evidence type="ECO:0000313" key="3">
    <source>
        <dbReference type="Proteomes" id="UP001634007"/>
    </source>
</evidence>
<organism evidence="2 3">
    <name type="scientific">Eucalyptus globulus</name>
    <name type="common">Tasmanian blue gum</name>
    <dbReference type="NCBI Taxonomy" id="34317"/>
    <lineage>
        <taxon>Eukaryota</taxon>
        <taxon>Viridiplantae</taxon>
        <taxon>Streptophyta</taxon>
        <taxon>Embryophyta</taxon>
        <taxon>Tracheophyta</taxon>
        <taxon>Spermatophyta</taxon>
        <taxon>Magnoliopsida</taxon>
        <taxon>eudicotyledons</taxon>
        <taxon>Gunneridae</taxon>
        <taxon>Pentapetalae</taxon>
        <taxon>rosids</taxon>
        <taxon>malvids</taxon>
        <taxon>Myrtales</taxon>
        <taxon>Myrtaceae</taxon>
        <taxon>Myrtoideae</taxon>
        <taxon>Eucalypteae</taxon>
        <taxon>Eucalyptus</taxon>
    </lineage>
</organism>
<feature type="region of interest" description="Disordered" evidence="1">
    <location>
        <begin position="1"/>
        <end position="26"/>
    </location>
</feature>
<evidence type="ECO:0000313" key="2">
    <source>
        <dbReference type="EMBL" id="KAL3741168.1"/>
    </source>
</evidence>
<proteinExistence type="predicted"/>
<keyword evidence="3" id="KW-1185">Reference proteome</keyword>
<dbReference type="EMBL" id="JBJKBG010000005">
    <property type="protein sequence ID" value="KAL3741168.1"/>
    <property type="molecule type" value="Genomic_DNA"/>
</dbReference>
<protein>
    <submittedName>
        <fullName evidence="2">Uncharacterized protein</fullName>
    </submittedName>
</protein>
<sequence>MAPPLGIGNQQRQDVGALRDPSPVVDRPVTKPIAAATISSAVQTEADSNVSLPLVPLQAPASSVQRDDRAQPVALEADLPASSLPAVDPYWRQVKTKKKKAPIAKTAFFKLPHPSEEGQLLKLKDTLPEKVPLVPSAKKPQGSSKQTSKKEETRPSSTVDSAELPTFLVPHSSCDC</sequence>